<protein>
    <submittedName>
        <fullName evidence="1">Uncharacterized protein</fullName>
    </submittedName>
</protein>
<organism evidence="1 2">
    <name type="scientific">Actinocorallia herbida</name>
    <dbReference type="NCBI Taxonomy" id="58109"/>
    <lineage>
        <taxon>Bacteria</taxon>
        <taxon>Bacillati</taxon>
        <taxon>Actinomycetota</taxon>
        <taxon>Actinomycetes</taxon>
        <taxon>Streptosporangiales</taxon>
        <taxon>Thermomonosporaceae</taxon>
        <taxon>Actinocorallia</taxon>
    </lineage>
</organism>
<evidence type="ECO:0000313" key="1">
    <source>
        <dbReference type="EMBL" id="ROO91246.1"/>
    </source>
</evidence>
<dbReference type="EMBL" id="RJKE01000001">
    <property type="protein sequence ID" value="ROO91246.1"/>
    <property type="molecule type" value="Genomic_DNA"/>
</dbReference>
<dbReference type="AlphaFoldDB" id="A0A3N1DCQ1"/>
<keyword evidence="2" id="KW-1185">Reference proteome</keyword>
<reference evidence="1 2" key="1">
    <citation type="submission" date="2018-11" db="EMBL/GenBank/DDBJ databases">
        <title>Sequencing the genomes of 1000 actinobacteria strains.</title>
        <authorList>
            <person name="Klenk H.-P."/>
        </authorList>
    </citation>
    <scope>NUCLEOTIDE SEQUENCE [LARGE SCALE GENOMIC DNA]</scope>
    <source>
        <strain evidence="1 2">DSM 44254</strain>
    </source>
</reference>
<comment type="caution">
    <text evidence="1">The sequence shown here is derived from an EMBL/GenBank/DDBJ whole genome shotgun (WGS) entry which is preliminary data.</text>
</comment>
<name>A0A3N1DCQ1_9ACTN</name>
<sequence length="60" mass="6823">MATTRITFWKPGSPAIVLLTVFAKARNGPQHDDVNRAVKAKRICQTEHDMTVTHTFDRRS</sequence>
<accession>A0A3N1DCQ1</accession>
<evidence type="ECO:0000313" key="2">
    <source>
        <dbReference type="Proteomes" id="UP000272400"/>
    </source>
</evidence>
<gene>
    <name evidence="1" type="ORF">EDD29_8999</name>
</gene>
<proteinExistence type="predicted"/>
<dbReference type="Proteomes" id="UP000272400">
    <property type="component" value="Unassembled WGS sequence"/>
</dbReference>